<keyword evidence="2" id="KW-1185">Reference proteome</keyword>
<evidence type="ECO:0000313" key="2">
    <source>
        <dbReference type="Proteomes" id="UP000010471"/>
    </source>
</evidence>
<proteinExistence type="predicted"/>
<reference evidence="1 2" key="1">
    <citation type="submission" date="2012-06" db="EMBL/GenBank/DDBJ databases">
        <title>Finished chromosome of genome of Microcoleus sp. PCC 7113.</title>
        <authorList>
            <consortium name="US DOE Joint Genome Institute"/>
            <person name="Gugger M."/>
            <person name="Coursin T."/>
            <person name="Rippka R."/>
            <person name="Tandeau De Marsac N."/>
            <person name="Huntemann M."/>
            <person name="Wei C.-L."/>
            <person name="Han J."/>
            <person name="Detter J.C."/>
            <person name="Han C."/>
            <person name="Tapia R."/>
            <person name="Chen A."/>
            <person name="Kyrpides N."/>
            <person name="Mavromatis K."/>
            <person name="Markowitz V."/>
            <person name="Szeto E."/>
            <person name="Ivanova N."/>
            <person name="Pagani I."/>
            <person name="Pati A."/>
            <person name="Goodwin L."/>
            <person name="Nordberg H.P."/>
            <person name="Cantor M.N."/>
            <person name="Hua S.X."/>
            <person name="Woyke T."/>
            <person name="Kerfeld C.A."/>
        </authorList>
    </citation>
    <scope>NUCLEOTIDE SEQUENCE [LARGE SCALE GENOMIC DNA]</scope>
    <source>
        <strain evidence="1 2">PCC 7113</strain>
    </source>
</reference>
<protein>
    <submittedName>
        <fullName evidence="1">Uncharacterized protein</fullName>
    </submittedName>
</protein>
<dbReference type="HOGENOM" id="CLU_1765913_0_0_3"/>
<dbReference type="KEGG" id="mic:Mic7113_2940"/>
<dbReference type="EMBL" id="CP003630">
    <property type="protein sequence ID" value="AFZ18715.1"/>
    <property type="molecule type" value="Genomic_DNA"/>
</dbReference>
<dbReference type="eggNOG" id="COG3344">
    <property type="taxonomic scope" value="Bacteria"/>
</dbReference>
<evidence type="ECO:0000313" key="1">
    <source>
        <dbReference type="EMBL" id="AFZ18715.1"/>
    </source>
</evidence>
<dbReference type="Proteomes" id="UP000010471">
    <property type="component" value="Chromosome"/>
</dbReference>
<organism evidence="1 2">
    <name type="scientific">Allocoleopsis franciscana PCC 7113</name>
    <dbReference type="NCBI Taxonomy" id="1173027"/>
    <lineage>
        <taxon>Bacteria</taxon>
        <taxon>Bacillati</taxon>
        <taxon>Cyanobacteriota</taxon>
        <taxon>Cyanophyceae</taxon>
        <taxon>Coleofasciculales</taxon>
        <taxon>Coleofasciculaceae</taxon>
        <taxon>Allocoleopsis</taxon>
        <taxon>Allocoleopsis franciscana</taxon>
    </lineage>
</organism>
<gene>
    <name evidence="1" type="ORF">Mic7113_2940</name>
</gene>
<name>K9WE92_9CYAN</name>
<sequence>MSEFSISAPDCFFNEKIWTDREIYTELNFSFRSFFKYRIIDPSKSLLNLNLFNNLIYDRICEILNVSKPNKEYGVNLDSKCIEDHFPIANRYFTEINAQRNQRTDAHPYDKHGNLRIRINDKELEKLIHKQNKALEEICSFDFLKYL</sequence>
<dbReference type="AlphaFoldDB" id="K9WE92"/>
<accession>K9WE92</accession>